<name>A0ABW1IR56_9BACL</name>
<accession>A0ABW1IR56</accession>
<gene>
    <name evidence="6" type="ORF">ACFPXP_12645</name>
</gene>
<dbReference type="InterPro" id="IPR051474">
    <property type="entry name" value="Anti-sigma-K/W_factor"/>
</dbReference>
<dbReference type="PANTHER" id="PTHR37461">
    <property type="entry name" value="ANTI-SIGMA-K FACTOR RSKA"/>
    <property type="match status" value="1"/>
</dbReference>
<organism evidence="6 7">
    <name type="scientific">Marinicrinis lubricantis</name>
    <dbReference type="NCBI Taxonomy" id="2086470"/>
    <lineage>
        <taxon>Bacteria</taxon>
        <taxon>Bacillati</taxon>
        <taxon>Bacillota</taxon>
        <taxon>Bacilli</taxon>
        <taxon>Bacillales</taxon>
        <taxon>Paenibacillaceae</taxon>
    </lineage>
</organism>
<evidence type="ECO:0000256" key="2">
    <source>
        <dbReference type="ARBA" id="ARBA00022692"/>
    </source>
</evidence>
<evidence type="ECO:0000256" key="1">
    <source>
        <dbReference type="ARBA" id="ARBA00004167"/>
    </source>
</evidence>
<reference evidence="7" key="1">
    <citation type="journal article" date="2019" name="Int. J. Syst. Evol. Microbiol.">
        <title>The Global Catalogue of Microorganisms (GCM) 10K type strain sequencing project: providing services to taxonomists for standard genome sequencing and annotation.</title>
        <authorList>
            <consortium name="The Broad Institute Genomics Platform"/>
            <consortium name="The Broad Institute Genome Sequencing Center for Infectious Disease"/>
            <person name="Wu L."/>
            <person name="Ma J."/>
        </authorList>
    </citation>
    <scope>NUCLEOTIDE SEQUENCE [LARGE SCALE GENOMIC DNA]</scope>
    <source>
        <strain evidence="7">CCM 8749</strain>
    </source>
</reference>
<evidence type="ECO:0008006" key="8">
    <source>
        <dbReference type="Google" id="ProtNLM"/>
    </source>
</evidence>
<protein>
    <recommendedName>
        <fullName evidence="8">Anti-sigma factor</fullName>
    </recommendedName>
</protein>
<dbReference type="Proteomes" id="UP001596250">
    <property type="component" value="Unassembled WGS sequence"/>
</dbReference>
<keyword evidence="3 5" id="KW-1133">Transmembrane helix</keyword>
<proteinExistence type="predicted"/>
<evidence type="ECO:0000313" key="6">
    <source>
        <dbReference type="EMBL" id="MFC5987254.1"/>
    </source>
</evidence>
<feature type="transmembrane region" description="Helical" evidence="5">
    <location>
        <begin position="91"/>
        <end position="109"/>
    </location>
</feature>
<comment type="caution">
    <text evidence="6">The sequence shown here is derived from an EMBL/GenBank/DDBJ whole genome shotgun (WGS) entry which is preliminary data.</text>
</comment>
<comment type="subcellular location">
    <subcellularLocation>
        <location evidence="1">Membrane</location>
        <topology evidence="1">Single-pass membrane protein</topology>
    </subcellularLocation>
</comment>
<evidence type="ECO:0000256" key="5">
    <source>
        <dbReference type="SAM" id="Phobius"/>
    </source>
</evidence>
<dbReference type="RefSeq" id="WP_379894601.1">
    <property type="nucleotide sequence ID" value="NZ_CBCSCT010000046.1"/>
</dbReference>
<sequence>MIDEQRIWPCPDEQMIVDYVLGSIDESAQLHLEMHLAQCRSCSQALRDWQDTLGTVPQDALPSDTLKRRLQKSLWTEPHHLQLSKRKKRRAISTVAGTAAVMMLVIAIYSNTSSENAAQLKDQLIVSNSKPMAGLEHIFADPNSELYSATSGELSSYFVVNKPEREMLVWLEGKPSAMSGDYQLWIIDEDETPVNGGIIVWSESAGVGYLRLQQLELARMKRLFISFVPEGVTDPPSDGLMTVELRP</sequence>
<dbReference type="EMBL" id="JBHSQV010000157">
    <property type="protein sequence ID" value="MFC5987254.1"/>
    <property type="molecule type" value="Genomic_DNA"/>
</dbReference>
<keyword evidence="7" id="KW-1185">Reference proteome</keyword>
<keyword evidence="2 5" id="KW-0812">Transmembrane</keyword>
<evidence type="ECO:0000256" key="3">
    <source>
        <dbReference type="ARBA" id="ARBA00022989"/>
    </source>
</evidence>
<dbReference type="Gene3D" id="1.10.10.1320">
    <property type="entry name" value="Anti-sigma factor, zinc-finger domain"/>
    <property type="match status" value="1"/>
</dbReference>
<keyword evidence="4 5" id="KW-0472">Membrane</keyword>
<evidence type="ECO:0000256" key="4">
    <source>
        <dbReference type="ARBA" id="ARBA00023136"/>
    </source>
</evidence>
<dbReference type="PANTHER" id="PTHR37461:SF1">
    <property type="entry name" value="ANTI-SIGMA-K FACTOR RSKA"/>
    <property type="match status" value="1"/>
</dbReference>
<evidence type="ECO:0000313" key="7">
    <source>
        <dbReference type="Proteomes" id="UP001596250"/>
    </source>
</evidence>
<dbReference type="InterPro" id="IPR041916">
    <property type="entry name" value="Anti_sigma_zinc_sf"/>
</dbReference>